<dbReference type="InParanoid" id="A0A667YFF5"/>
<sequence length="143" mass="16498">MHTAASPCQCATSSSLLTARKGLACFIASTHIVLHFNVFSEGNIKAWTRWNCVYMLQQIGTDAAVSQEQSLTGGWNKRQHKARPALRNSIKCILVVFGMEDSEMKKPLFFSSSHFYVQLLFFFFFFKICYNFLTFFFLLTYFK</sequence>
<keyword evidence="1" id="KW-0812">Transmembrane</keyword>
<dbReference type="Proteomes" id="UP000472263">
    <property type="component" value="Chromosome 23"/>
</dbReference>
<accession>A0A667YFF5</accession>
<evidence type="ECO:0000313" key="3">
    <source>
        <dbReference type="Proteomes" id="UP000472263"/>
    </source>
</evidence>
<reference evidence="2" key="3">
    <citation type="submission" date="2025-09" db="UniProtKB">
        <authorList>
            <consortium name="Ensembl"/>
        </authorList>
    </citation>
    <scope>IDENTIFICATION</scope>
</reference>
<dbReference type="InterPro" id="IPR009524">
    <property type="entry name" value="CFAP68"/>
</dbReference>
<name>A0A667YFF5_9TELE</name>
<evidence type="ECO:0000313" key="2">
    <source>
        <dbReference type="Ensembl" id="ENSMMDP00005026537.1"/>
    </source>
</evidence>
<dbReference type="GO" id="GO:0030317">
    <property type="term" value="P:flagellated sperm motility"/>
    <property type="evidence" value="ECO:0007669"/>
    <property type="project" value="InterPro"/>
</dbReference>
<proteinExistence type="predicted"/>
<reference evidence="2" key="1">
    <citation type="submission" date="2019-06" db="EMBL/GenBank/DDBJ databases">
        <authorList>
            <consortium name="Wellcome Sanger Institute Data Sharing"/>
        </authorList>
    </citation>
    <scope>NUCLEOTIDE SEQUENCE [LARGE SCALE GENOMIC DNA]</scope>
</reference>
<dbReference type="AlphaFoldDB" id="A0A667YFF5"/>
<keyword evidence="1" id="KW-1133">Transmembrane helix</keyword>
<keyword evidence="3" id="KW-1185">Reference proteome</keyword>
<dbReference type="Pfam" id="PF06608">
    <property type="entry name" value="CFAP68"/>
    <property type="match status" value="1"/>
</dbReference>
<protein>
    <submittedName>
        <fullName evidence="2">Uncharacterized protein</fullName>
    </submittedName>
</protein>
<keyword evidence="1" id="KW-0472">Membrane</keyword>
<feature type="transmembrane region" description="Helical" evidence="1">
    <location>
        <begin position="115"/>
        <end position="142"/>
    </location>
</feature>
<reference evidence="2" key="2">
    <citation type="submission" date="2025-08" db="UniProtKB">
        <authorList>
            <consortium name="Ensembl"/>
        </authorList>
    </citation>
    <scope>IDENTIFICATION</scope>
</reference>
<evidence type="ECO:0000256" key="1">
    <source>
        <dbReference type="SAM" id="Phobius"/>
    </source>
</evidence>
<dbReference type="Ensembl" id="ENSMMDT00005027093.1">
    <property type="protein sequence ID" value="ENSMMDP00005026537.1"/>
    <property type="gene ID" value="ENSMMDG00005012678.1"/>
</dbReference>
<organism evidence="2 3">
    <name type="scientific">Myripristis murdjan</name>
    <name type="common">pinecone soldierfish</name>
    <dbReference type="NCBI Taxonomy" id="586833"/>
    <lineage>
        <taxon>Eukaryota</taxon>
        <taxon>Metazoa</taxon>
        <taxon>Chordata</taxon>
        <taxon>Craniata</taxon>
        <taxon>Vertebrata</taxon>
        <taxon>Euteleostomi</taxon>
        <taxon>Actinopterygii</taxon>
        <taxon>Neopterygii</taxon>
        <taxon>Teleostei</taxon>
        <taxon>Neoteleostei</taxon>
        <taxon>Acanthomorphata</taxon>
        <taxon>Holocentriformes</taxon>
        <taxon>Holocentridae</taxon>
        <taxon>Myripristis</taxon>
    </lineage>
</organism>
<dbReference type="GO" id="GO:0005634">
    <property type="term" value="C:nucleus"/>
    <property type="evidence" value="ECO:0007669"/>
    <property type="project" value="InterPro"/>
</dbReference>